<organism evidence="1 2">
    <name type="scientific">Cypionkella aquatica</name>
    <dbReference type="NCBI Taxonomy" id="1756042"/>
    <lineage>
        <taxon>Bacteria</taxon>
        <taxon>Pseudomonadati</taxon>
        <taxon>Pseudomonadota</taxon>
        <taxon>Alphaproteobacteria</taxon>
        <taxon>Rhodobacterales</taxon>
        <taxon>Paracoccaceae</taxon>
        <taxon>Cypionkella</taxon>
    </lineage>
</organism>
<dbReference type="AlphaFoldDB" id="A0AA37TUE8"/>
<evidence type="ECO:0000313" key="2">
    <source>
        <dbReference type="Proteomes" id="UP001157355"/>
    </source>
</evidence>
<proteinExistence type="predicted"/>
<name>A0AA37TUE8_9RHOB</name>
<dbReference type="EMBL" id="BSPP01000010">
    <property type="protein sequence ID" value="GLS87772.1"/>
    <property type="molecule type" value="Genomic_DNA"/>
</dbReference>
<dbReference type="Proteomes" id="UP001157355">
    <property type="component" value="Unassembled WGS sequence"/>
</dbReference>
<sequence>MAVIWAQDVSQNTYSYFHHTLLLKGAKNGWLGETVRFFVALMCCGLWIVAAQPALASPQTDANEIVAHYVNDADFKTTLSKMWADAYASKLSAVLAARAVTVVDQKRFTALVMESTGEPPFKRLERNTSATLAQIWQPAELKALADSLRHPQLRSRDLTSGQTNVAPITTDSLDQALSVAMSKMQQQISALRQRETSRGEAALFSVAIALIGGMAQETHKIEIDLSAPYVAEMLEVDGVFRFTNRIARNDLIRELRRSDPAQRSGIVWRKPARAAP</sequence>
<comment type="caution">
    <text evidence="1">The sequence shown here is derived from an EMBL/GenBank/DDBJ whole genome shotgun (WGS) entry which is preliminary data.</text>
</comment>
<gene>
    <name evidence="1" type="ORF">GCM10010873_27460</name>
</gene>
<keyword evidence="2" id="KW-1185">Reference proteome</keyword>
<protein>
    <submittedName>
        <fullName evidence="1">Uncharacterized protein</fullName>
    </submittedName>
</protein>
<evidence type="ECO:0000313" key="1">
    <source>
        <dbReference type="EMBL" id="GLS87772.1"/>
    </source>
</evidence>
<reference evidence="1 2" key="1">
    <citation type="journal article" date="2014" name="Int. J. Syst. Evol. Microbiol.">
        <title>Complete genome sequence of Corynebacterium casei LMG S-19264T (=DSM 44701T), isolated from a smear-ripened cheese.</title>
        <authorList>
            <consortium name="US DOE Joint Genome Institute (JGI-PGF)"/>
            <person name="Walter F."/>
            <person name="Albersmeier A."/>
            <person name="Kalinowski J."/>
            <person name="Ruckert C."/>
        </authorList>
    </citation>
    <scope>NUCLEOTIDE SEQUENCE [LARGE SCALE GENOMIC DNA]</scope>
    <source>
        <strain evidence="1 2">NBRC 111766</strain>
    </source>
</reference>
<accession>A0AA37TUE8</accession>